<gene>
    <name evidence="2" type="ORF">SCF082_LOCUS38292</name>
</gene>
<reference evidence="2 3" key="1">
    <citation type="submission" date="2024-02" db="EMBL/GenBank/DDBJ databases">
        <authorList>
            <person name="Chen Y."/>
            <person name="Shah S."/>
            <person name="Dougan E. K."/>
            <person name="Thang M."/>
            <person name="Chan C."/>
        </authorList>
    </citation>
    <scope>NUCLEOTIDE SEQUENCE [LARGE SCALE GENOMIC DNA]</scope>
</reference>
<feature type="region of interest" description="Disordered" evidence="1">
    <location>
        <begin position="1"/>
        <end position="21"/>
    </location>
</feature>
<evidence type="ECO:0000313" key="2">
    <source>
        <dbReference type="EMBL" id="CAK9080301.1"/>
    </source>
</evidence>
<dbReference type="EMBL" id="CAXAMM010038710">
    <property type="protein sequence ID" value="CAK9080301.1"/>
    <property type="molecule type" value="Genomic_DNA"/>
</dbReference>
<feature type="compositionally biased region" description="Polar residues" evidence="1">
    <location>
        <begin position="1"/>
        <end position="11"/>
    </location>
</feature>
<keyword evidence="3" id="KW-1185">Reference proteome</keyword>
<feature type="region of interest" description="Disordered" evidence="1">
    <location>
        <begin position="686"/>
        <end position="707"/>
    </location>
</feature>
<evidence type="ECO:0000256" key="1">
    <source>
        <dbReference type="SAM" id="MobiDB-lite"/>
    </source>
</evidence>
<protein>
    <submittedName>
        <fullName evidence="2">Uncharacterized protein</fullName>
    </submittedName>
</protein>
<comment type="caution">
    <text evidence="2">The sequence shown here is derived from an EMBL/GenBank/DDBJ whole genome shotgun (WGS) entry which is preliminary data.</text>
</comment>
<organism evidence="2 3">
    <name type="scientific">Durusdinium trenchii</name>
    <dbReference type="NCBI Taxonomy" id="1381693"/>
    <lineage>
        <taxon>Eukaryota</taxon>
        <taxon>Sar</taxon>
        <taxon>Alveolata</taxon>
        <taxon>Dinophyceae</taxon>
        <taxon>Suessiales</taxon>
        <taxon>Symbiodiniaceae</taxon>
        <taxon>Durusdinium</taxon>
    </lineage>
</organism>
<accession>A0ABP0PXS8</accession>
<name>A0ABP0PXS8_9DINO</name>
<proteinExistence type="predicted"/>
<feature type="region of interest" description="Disordered" evidence="1">
    <location>
        <begin position="91"/>
        <end position="125"/>
    </location>
</feature>
<sequence length="915" mass="99522">MLKLTGNSSGQELGGKRNNKVESNPQQLAWITVKVAQDNLVERWFVHLEDDMKSWPTDGTKIQLHLSTASAAGTSKEGVRGAEGEHIAHAEAARAAQEPGDGDGAAAGNGAEPQEEDAGAAREGCAGGRPDLAVLGIGDVELTLLRARAGDVVWCSNKHRRAGRLSTENGETRLEDPVTMALDHSMKRGLFILDRDDAELRLLFVKRDALSEATPGPNPTLRKACRTVLRGLARTCVDLAVLGDARVALVHRHGLLQVWNSLTQCMDITVETGLIGLTTGSCCSTQPAGGRDTSCVILSATKPNQLGMSACAWTFQDQFLGRDGTPLNLGAEKVAFDGPFELQLQHQPRQVVLISSGQDPNRLCALSLSTESSRLQNQGSMSWNADLGIIMPSQNQTTLPVRRGSVALAASARARRESLASKTLVGSPADTLDGSVPYVVVSLSWAPELRTKSPATRARIIKQGRAPVETNQVAENGRVVVNGDARFNFQGRLLEPAASTQELVTQAQVLTMPNAYVVVSSGTPNSGKSRKLASLVQAVLHKMLERVVVVEMAMVELRTAGIRFERKFHVDSAEEFLAIANSADQADEVLVRSWSVRVKTFECGFVDLCSADANEVMLNVIDTCIERDLAASMPLELSDDPLLRFIQSLFQDPRQLVLLTSLNQDDGEEESVATLSRATIAGTIRKPACPSVPKGDHAPWGSRSSLHQGARPASLVPVRRQHRPSTACPARLRKAQHGKLALARRHRALCGGELAWVEEVILSAEKTLRPRAKAALLQVFAKHDESKHGFLHGAQILHLTRTTLRRGRFLEDLADGDAVIARLTNQSRLYRLTFVGFLAFVEQVAGQNPKLVFDMVRACPNLHMNLLTTEGTPVKRPGHFPLQDLERDPEELRQLGATPLDAHHVFWQHVVRLRP</sequence>
<evidence type="ECO:0000313" key="3">
    <source>
        <dbReference type="Proteomes" id="UP001642464"/>
    </source>
</evidence>
<dbReference type="Proteomes" id="UP001642464">
    <property type="component" value="Unassembled WGS sequence"/>
</dbReference>